<feature type="non-terminal residue" evidence="1">
    <location>
        <position position="1"/>
    </location>
</feature>
<dbReference type="Proteomes" id="UP000829517">
    <property type="component" value="Unassembled WGS sequence"/>
</dbReference>
<evidence type="ECO:0000313" key="1">
    <source>
        <dbReference type="EMBL" id="MCF8716521.1"/>
    </source>
</evidence>
<name>A0ABS9J7W6_9FLAO</name>
<organism evidence="1 2">
    <name type="scientific">Joostella atrarenae</name>
    <dbReference type="NCBI Taxonomy" id="679257"/>
    <lineage>
        <taxon>Bacteria</taxon>
        <taxon>Pseudomonadati</taxon>
        <taxon>Bacteroidota</taxon>
        <taxon>Flavobacteriia</taxon>
        <taxon>Flavobacteriales</taxon>
        <taxon>Flavobacteriaceae</taxon>
        <taxon>Joostella</taxon>
    </lineage>
</organism>
<proteinExistence type="predicted"/>
<reference evidence="1 2" key="1">
    <citation type="submission" date="2021-01" db="EMBL/GenBank/DDBJ databases">
        <title>Genome sequencing of Joostella atrarenae M1-2 (= KCTC 23194).</title>
        <authorList>
            <person name="Zakaria M.R."/>
            <person name="Lam M.Q."/>
            <person name="Chong C.S."/>
        </authorList>
    </citation>
    <scope>NUCLEOTIDE SEQUENCE [LARGE SCALE GENOMIC DNA]</scope>
    <source>
        <strain evidence="1 2">M1-2</strain>
    </source>
</reference>
<evidence type="ECO:0000313" key="2">
    <source>
        <dbReference type="Proteomes" id="UP000829517"/>
    </source>
</evidence>
<gene>
    <name evidence="1" type="ORF">JM658_16990</name>
</gene>
<keyword evidence="2" id="KW-1185">Reference proteome</keyword>
<dbReference type="RefSeq" id="WP_236961101.1">
    <property type="nucleotide sequence ID" value="NZ_JAETXX010000048.1"/>
</dbReference>
<sequence>ELENKKLLTFNNVLNDTYKSHYIEFPENELPFLTGLEKLLEDYLNSINLKNPKKILLQELVDRIKEIITRFKERIELLKE</sequence>
<accession>A0ABS9J7W6</accession>
<dbReference type="EMBL" id="JAETXX010000048">
    <property type="protein sequence ID" value="MCF8716521.1"/>
    <property type="molecule type" value="Genomic_DNA"/>
</dbReference>
<protein>
    <submittedName>
        <fullName evidence="1">Uncharacterized protein</fullName>
    </submittedName>
</protein>
<comment type="caution">
    <text evidence="1">The sequence shown here is derived from an EMBL/GenBank/DDBJ whole genome shotgun (WGS) entry which is preliminary data.</text>
</comment>